<dbReference type="KEGG" id="pmrn:116952350"/>
<dbReference type="Proteomes" id="UP001318040">
    <property type="component" value="Chromosome 46"/>
</dbReference>
<feature type="domain" description="Anti-proliferative protein" evidence="3">
    <location>
        <begin position="43"/>
        <end position="63"/>
    </location>
</feature>
<evidence type="ECO:0000313" key="6">
    <source>
        <dbReference type="RefSeq" id="XP_032827516.1"/>
    </source>
</evidence>
<dbReference type="Pfam" id="PF07742">
    <property type="entry name" value="BTG"/>
    <property type="match status" value="1"/>
</dbReference>
<dbReference type="SUPFAM" id="SSF160696">
    <property type="entry name" value="BTG domain-like"/>
    <property type="match status" value="1"/>
</dbReference>
<dbReference type="PROSITE" id="PS00960">
    <property type="entry name" value="BTG_1"/>
    <property type="match status" value="1"/>
</dbReference>
<keyword evidence="5" id="KW-1185">Reference proteome</keyword>
<dbReference type="InterPro" id="IPR002087">
    <property type="entry name" value="Anti_prolifrtn"/>
</dbReference>
<gene>
    <name evidence="6" type="primary">LOC116952350</name>
</gene>
<feature type="compositionally biased region" description="Gly residues" evidence="2">
    <location>
        <begin position="169"/>
        <end position="180"/>
    </location>
</feature>
<dbReference type="RefSeq" id="XP_032827516.1">
    <property type="nucleotide sequence ID" value="XM_032971625.1"/>
</dbReference>
<dbReference type="GO" id="GO:0008285">
    <property type="term" value="P:negative regulation of cell population proliferation"/>
    <property type="evidence" value="ECO:0007669"/>
    <property type="project" value="TreeGrafter"/>
</dbReference>
<sequence length="241" mass="24762">MRMKSEIGSAVEFIAGLLRSAGCSHSQVATFITSLESLLAEHYQQHWFPERPCKGSAYRCIRINHKMDPLVSRAALSIGLSAPSLFRLLPRELTLWVDPYEVSYRIGEDGSICVLYDGRAATTAGAPSEGTSAPPYKGPTKARGAKGVPGTQARCAASAKSAGSTRAAGAGGGGVGGSSGAGVAASTRQAARGGHPPTKCKEEVAAAAAAAAASAGSASHQQRPVHLRGAEHFVNVMAVYS</sequence>
<evidence type="ECO:0000256" key="2">
    <source>
        <dbReference type="SAM" id="MobiDB-lite"/>
    </source>
</evidence>
<dbReference type="PANTHER" id="PTHR22978:SF22">
    <property type="entry name" value="BTG FAMILY PROTEIN"/>
    <property type="match status" value="1"/>
</dbReference>
<dbReference type="AlphaFoldDB" id="A0AAJ7U0C5"/>
<evidence type="ECO:0000259" key="3">
    <source>
        <dbReference type="PROSITE" id="PS00960"/>
    </source>
</evidence>
<dbReference type="GO" id="GO:0005634">
    <property type="term" value="C:nucleus"/>
    <property type="evidence" value="ECO:0007669"/>
    <property type="project" value="TreeGrafter"/>
</dbReference>
<feature type="compositionally biased region" description="Low complexity" evidence="2">
    <location>
        <begin position="156"/>
        <end position="168"/>
    </location>
</feature>
<name>A0AAJ7U0C5_PETMA</name>
<dbReference type="Gene3D" id="3.90.640.90">
    <property type="entry name" value="Anti-proliferative protein, N-terminal domain"/>
    <property type="match status" value="1"/>
</dbReference>
<proteinExistence type="inferred from homology"/>
<evidence type="ECO:0000259" key="4">
    <source>
        <dbReference type="PROSITE" id="PS01203"/>
    </source>
</evidence>
<evidence type="ECO:0000256" key="1">
    <source>
        <dbReference type="ARBA" id="ARBA00007989"/>
    </source>
</evidence>
<organism evidence="5 6">
    <name type="scientific">Petromyzon marinus</name>
    <name type="common">Sea lamprey</name>
    <dbReference type="NCBI Taxonomy" id="7757"/>
    <lineage>
        <taxon>Eukaryota</taxon>
        <taxon>Metazoa</taxon>
        <taxon>Chordata</taxon>
        <taxon>Craniata</taxon>
        <taxon>Vertebrata</taxon>
        <taxon>Cyclostomata</taxon>
        <taxon>Hyperoartia</taxon>
        <taxon>Petromyzontiformes</taxon>
        <taxon>Petromyzontidae</taxon>
        <taxon>Petromyzon</taxon>
    </lineage>
</organism>
<dbReference type="PROSITE" id="PS01203">
    <property type="entry name" value="BTG_2"/>
    <property type="match status" value="1"/>
</dbReference>
<evidence type="ECO:0000313" key="5">
    <source>
        <dbReference type="Proteomes" id="UP001318040"/>
    </source>
</evidence>
<protein>
    <submittedName>
        <fullName evidence="6">Protein BTG1-like isoform X1</fullName>
    </submittedName>
</protein>
<dbReference type="InterPro" id="IPR033332">
    <property type="entry name" value="BTG"/>
</dbReference>
<dbReference type="PANTHER" id="PTHR22978">
    <property type="entry name" value="B-CELL TRANSLOCATION GENE"/>
    <property type="match status" value="1"/>
</dbReference>
<dbReference type="GO" id="GO:0005737">
    <property type="term" value="C:cytoplasm"/>
    <property type="evidence" value="ECO:0007669"/>
    <property type="project" value="TreeGrafter"/>
</dbReference>
<dbReference type="PRINTS" id="PR00310">
    <property type="entry name" value="ANTIPRLFBTG1"/>
</dbReference>
<feature type="region of interest" description="Disordered" evidence="2">
    <location>
        <begin position="123"/>
        <end position="200"/>
    </location>
</feature>
<comment type="similarity">
    <text evidence="1">Belongs to the BTG family.</text>
</comment>
<reference evidence="6" key="1">
    <citation type="submission" date="2025-08" db="UniProtKB">
        <authorList>
            <consortium name="RefSeq"/>
        </authorList>
    </citation>
    <scope>IDENTIFICATION</scope>
    <source>
        <tissue evidence="6">Sperm</tissue>
    </source>
</reference>
<dbReference type="InterPro" id="IPR036054">
    <property type="entry name" value="BTG-like_sf"/>
</dbReference>
<feature type="domain" description="Anti-proliferative protein" evidence="4">
    <location>
        <begin position="89"/>
        <end position="108"/>
    </location>
</feature>
<accession>A0AAJ7U0C5</accession>
<dbReference type="SMART" id="SM00099">
    <property type="entry name" value="btg1"/>
    <property type="match status" value="1"/>
</dbReference>